<keyword evidence="3" id="KW-1185">Reference proteome</keyword>
<name>A0A841F8U9_9ACTN</name>
<dbReference type="Gene3D" id="3.40.50.80">
    <property type="entry name" value="Nucleotide-binding domain of ferredoxin-NADP reductase (FNR) module"/>
    <property type="match status" value="1"/>
</dbReference>
<dbReference type="InterPro" id="IPR039261">
    <property type="entry name" value="FNR_nucleotide-bd"/>
</dbReference>
<dbReference type="InterPro" id="IPR013113">
    <property type="entry name" value="SIP_FAD-bd"/>
</dbReference>
<dbReference type="InterPro" id="IPR017938">
    <property type="entry name" value="Riboflavin_synthase-like_b-brl"/>
</dbReference>
<organism evidence="2 3">
    <name type="scientific">Phytomonospora endophytica</name>
    <dbReference type="NCBI Taxonomy" id="714109"/>
    <lineage>
        <taxon>Bacteria</taxon>
        <taxon>Bacillati</taxon>
        <taxon>Actinomycetota</taxon>
        <taxon>Actinomycetes</taxon>
        <taxon>Micromonosporales</taxon>
        <taxon>Micromonosporaceae</taxon>
        <taxon>Phytomonospora</taxon>
    </lineage>
</organism>
<evidence type="ECO:0000259" key="1">
    <source>
        <dbReference type="PROSITE" id="PS51384"/>
    </source>
</evidence>
<dbReference type="CDD" id="cd06193">
    <property type="entry name" value="siderophore_interacting"/>
    <property type="match status" value="1"/>
</dbReference>
<dbReference type="GO" id="GO:0016491">
    <property type="term" value="F:oxidoreductase activity"/>
    <property type="evidence" value="ECO:0007669"/>
    <property type="project" value="InterPro"/>
</dbReference>
<comment type="caution">
    <text evidence="2">The sequence shown here is derived from an EMBL/GenBank/DDBJ whole genome shotgun (WGS) entry which is preliminary data.</text>
</comment>
<evidence type="ECO:0000313" key="3">
    <source>
        <dbReference type="Proteomes" id="UP000548476"/>
    </source>
</evidence>
<reference evidence="2 3" key="1">
    <citation type="submission" date="2020-08" db="EMBL/GenBank/DDBJ databases">
        <title>Genomic Encyclopedia of Type Strains, Phase IV (KMG-IV): sequencing the most valuable type-strain genomes for metagenomic binning, comparative biology and taxonomic classification.</title>
        <authorList>
            <person name="Goeker M."/>
        </authorList>
    </citation>
    <scope>NUCLEOTIDE SEQUENCE [LARGE SCALE GENOMIC DNA]</scope>
    <source>
        <strain evidence="2 3">YIM 65646</strain>
    </source>
</reference>
<sequence>MSEQPVRKPRNAKVLEVQRTERLSPHMIRVVLGGPGLAAFTDNDYTDHYVKLQFAPEGVTYPKPFDLDWIRENLPREQWPVSRTYTVRSYDPDAGELTIDFVHHGDEGIAGPWAAAAKPGDELAFMGPGGAYAPSPAADWHLLVGDESALPAIGGALERIPVGTPVKVVVEVSGPDDEQELPTPGDAEFVWLHRGDAAPGTTDLLLEHVAAMEFPSGKVHAFVHGEGAMVMKKLRPHLFKERGIPRDQVSISGYWRHGRTEETFREWKSELAEADRAAAAPA</sequence>
<dbReference type="RefSeq" id="WP_184785119.1">
    <property type="nucleotide sequence ID" value="NZ_BONT01000061.1"/>
</dbReference>
<dbReference type="InterPro" id="IPR007037">
    <property type="entry name" value="SIP_rossman_dom"/>
</dbReference>
<dbReference type="PANTHER" id="PTHR30157">
    <property type="entry name" value="FERRIC REDUCTASE, NADPH-DEPENDENT"/>
    <property type="match status" value="1"/>
</dbReference>
<dbReference type="InterPro" id="IPR039374">
    <property type="entry name" value="SIP_fam"/>
</dbReference>
<dbReference type="Pfam" id="PF04954">
    <property type="entry name" value="SIP"/>
    <property type="match status" value="1"/>
</dbReference>
<dbReference type="SUPFAM" id="SSF63380">
    <property type="entry name" value="Riboflavin synthase domain-like"/>
    <property type="match status" value="1"/>
</dbReference>
<dbReference type="Pfam" id="PF08021">
    <property type="entry name" value="FAD_binding_9"/>
    <property type="match status" value="1"/>
</dbReference>
<dbReference type="Gene3D" id="2.40.30.10">
    <property type="entry name" value="Translation factors"/>
    <property type="match status" value="1"/>
</dbReference>
<gene>
    <name evidence="2" type="ORF">HNR73_000026</name>
</gene>
<dbReference type="AlphaFoldDB" id="A0A841F8U9"/>
<feature type="domain" description="FAD-binding FR-type" evidence="1">
    <location>
        <begin position="7"/>
        <end position="135"/>
    </location>
</feature>
<proteinExistence type="predicted"/>
<dbReference type="Proteomes" id="UP000548476">
    <property type="component" value="Unassembled WGS sequence"/>
</dbReference>
<evidence type="ECO:0000313" key="2">
    <source>
        <dbReference type="EMBL" id="MBB6032184.1"/>
    </source>
</evidence>
<dbReference type="PROSITE" id="PS51384">
    <property type="entry name" value="FAD_FR"/>
    <property type="match status" value="1"/>
</dbReference>
<dbReference type="FunFam" id="2.40.30.10:FF:000131">
    <property type="entry name" value="NADPH-dependent ferric siderophore reductase"/>
    <property type="match status" value="1"/>
</dbReference>
<dbReference type="PANTHER" id="PTHR30157:SF0">
    <property type="entry name" value="NADPH-DEPENDENT FERRIC-CHELATE REDUCTASE"/>
    <property type="match status" value="1"/>
</dbReference>
<dbReference type="EMBL" id="JACHGT010000001">
    <property type="protein sequence ID" value="MBB6032184.1"/>
    <property type="molecule type" value="Genomic_DNA"/>
</dbReference>
<protein>
    <submittedName>
        <fullName evidence="2">NADPH-dependent ferric siderophore reductase</fullName>
    </submittedName>
</protein>
<accession>A0A841F8U9</accession>
<dbReference type="InterPro" id="IPR017927">
    <property type="entry name" value="FAD-bd_FR_type"/>
</dbReference>